<dbReference type="PANTHER" id="PTHR14146:SF0">
    <property type="entry name" value="EXOCYST COMPLEX COMPONENT 4"/>
    <property type="match status" value="1"/>
</dbReference>
<evidence type="ECO:0000256" key="3">
    <source>
        <dbReference type="RuleBase" id="RU367079"/>
    </source>
</evidence>
<keyword evidence="2 3" id="KW-0268">Exocytosis</keyword>
<dbReference type="PANTHER" id="PTHR14146">
    <property type="entry name" value="EXOCYST COMPLEX COMPONENT 4"/>
    <property type="match status" value="1"/>
</dbReference>
<dbReference type="GO" id="GO:0006612">
    <property type="term" value="P:protein targeting to membrane"/>
    <property type="evidence" value="ECO:0007669"/>
    <property type="project" value="UniProtKB-UniRule"/>
</dbReference>
<comment type="function">
    <text evidence="3">Component of the exocyst complex involved in the docking of exocytic vesicles with fusion sites on the plasma membrane.</text>
</comment>
<dbReference type="Pfam" id="PF04048">
    <property type="entry name" value="Sec8_N"/>
    <property type="match status" value="1"/>
</dbReference>
<organism evidence="5 6">
    <name type="scientific">Astrephomene gubernaculifera</name>
    <dbReference type="NCBI Taxonomy" id="47775"/>
    <lineage>
        <taxon>Eukaryota</taxon>
        <taxon>Viridiplantae</taxon>
        <taxon>Chlorophyta</taxon>
        <taxon>core chlorophytes</taxon>
        <taxon>Chlorophyceae</taxon>
        <taxon>CS clade</taxon>
        <taxon>Chlamydomonadales</taxon>
        <taxon>Astrephomenaceae</taxon>
        <taxon>Astrephomene</taxon>
    </lineage>
</organism>
<dbReference type="GO" id="GO:0006893">
    <property type="term" value="P:Golgi to plasma membrane transport"/>
    <property type="evidence" value="ECO:0007669"/>
    <property type="project" value="TreeGrafter"/>
</dbReference>
<dbReference type="AlphaFoldDB" id="A0AAD3HM68"/>
<dbReference type="GO" id="GO:0006904">
    <property type="term" value="P:vesicle docking involved in exocytosis"/>
    <property type="evidence" value="ECO:0007669"/>
    <property type="project" value="InterPro"/>
</dbReference>
<sequence length="161" mass="17895">MSAAREAANASSRRQPVDWDAVDEELASVPAEYREYIFHPLRHVVEVFSSQDPQGLTQELRDASERLGCQLDAVVEGYHAGFARSIHNYSHILQLFGESKEQVESLKRSLADAARQLGAHSRGMGPQWRKTVSLESSLRLLADIRTVVEVPGRVDAAVGER</sequence>
<protein>
    <recommendedName>
        <fullName evidence="3">Exocyst complex component Sec8</fullName>
    </recommendedName>
</protein>
<dbReference type="Proteomes" id="UP001054857">
    <property type="component" value="Unassembled WGS sequence"/>
</dbReference>
<dbReference type="EMBL" id="BMAR01000014">
    <property type="protein sequence ID" value="GFR46534.1"/>
    <property type="molecule type" value="Genomic_DNA"/>
</dbReference>
<evidence type="ECO:0000313" key="6">
    <source>
        <dbReference type="Proteomes" id="UP001054857"/>
    </source>
</evidence>
<proteinExistence type="inferred from homology"/>
<feature type="domain" description="Exocyst complex component Sec8 N-terminal" evidence="4">
    <location>
        <begin position="23"/>
        <end position="156"/>
    </location>
</feature>
<gene>
    <name evidence="5" type="ORF">Agub_g8125</name>
</gene>
<reference evidence="5 6" key="1">
    <citation type="journal article" date="2021" name="Sci. Rep.">
        <title>Genome sequencing of the multicellular alga Astrephomene provides insights into convergent evolution of germ-soma differentiation.</title>
        <authorList>
            <person name="Yamashita S."/>
            <person name="Yamamoto K."/>
            <person name="Matsuzaki R."/>
            <person name="Suzuki S."/>
            <person name="Yamaguchi H."/>
            <person name="Hirooka S."/>
            <person name="Minakuchi Y."/>
            <person name="Miyagishima S."/>
            <person name="Kawachi M."/>
            <person name="Toyoda A."/>
            <person name="Nozaki H."/>
        </authorList>
    </citation>
    <scope>NUCLEOTIDE SEQUENCE [LARGE SCALE GENOMIC DNA]</scope>
    <source>
        <strain evidence="5 6">NIES-4017</strain>
    </source>
</reference>
<evidence type="ECO:0000256" key="1">
    <source>
        <dbReference type="ARBA" id="ARBA00022448"/>
    </source>
</evidence>
<dbReference type="GO" id="GO:0000145">
    <property type="term" value="C:exocyst"/>
    <property type="evidence" value="ECO:0007669"/>
    <property type="project" value="UniProtKB-UniRule"/>
</dbReference>
<dbReference type="GO" id="GO:0090522">
    <property type="term" value="P:vesicle tethering involved in exocytosis"/>
    <property type="evidence" value="ECO:0007669"/>
    <property type="project" value="UniProtKB-UniRule"/>
</dbReference>
<dbReference type="GO" id="GO:0015031">
    <property type="term" value="P:protein transport"/>
    <property type="evidence" value="ECO:0007669"/>
    <property type="project" value="UniProtKB-KW"/>
</dbReference>
<keyword evidence="1 3" id="KW-0813">Transport</keyword>
<name>A0AAD3HM68_9CHLO</name>
<evidence type="ECO:0000313" key="5">
    <source>
        <dbReference type="EMBL" id="GFR46534.1"/>
    </source>
</evidence>
<evidence type="ECO:0000259" key="4">
    <source>
        <dbReference type="Pfam" id="PF04048"/>
    </source>
</evidence>
<comment type="caution">
    <text evidence="5">The sequence shown here is derived from an EMBL/GenBank/DDBJ whole genome shotgun (WGS) entry which is preliminary data.</text>
</comment>
<keyword evidence="3" id="KW-0653">Protein transport</keyword>
<keyword evidence="6" id="KW-1185">Reference proteome</keyword>
<dbReference type="InterPro" id="IPR039682">
    <property type="entry name" value="Sec8/EXOC4"/>
</dbReference>
<evidence type="ECO:0000256" key="2">
    <source>
        <dbReference type="ARBA" id="ARBA00022483"/>
    </source>
</evidence>
<comment type="similarity">
    <text evidence="3">Belongs to the SEC8 family.</text>
</comment>
<feature type="non-terminal residue" evidence="5">
    <location>
        <position position="1"/>
    </location>
</feature>
<dbReference type="InterPro" id="IPR007191">
    <property type="entry name" value="Sec8_exocyst_N"/>
</dbReference>
<accession>A0AAD3HM68</accession>